<evidence type="ECO:0000256" key="10">
    <source>
        <dbReference type="PIRSR" id="PIRSR037215-1"/>
    </source>
</evidence>
<dbReference type="Pfam" id="PF01546">
    <property type="entry name" value="Peptidase_M20"/>
    <property type="match status" value="1"/>
</dbReference>
<evidence type="ECO:0000256" key="4">
    <source>
        <dbReference type="ARBA" id="ARBA00022670"/>
    </source>
</evidence>
<dbReference type="PROSITE" id="PS00758">
    <property type="entry name" value="ARGE_DAPE_CPG2_1"/>
    <property type="match status" value="1"/>
</dbReference>
<feature type="binding site" evidence="9 11">
    <location>
        <position position="143"/>
    </location>
    <ligand>
        <name>Zn(2+)</name>
        <dbReference type="ChEBI" id="CHEBI:29105"/>
        <label>2</label>
    </ligand>
</feature>
<keyword evidence="14" id="KW-1185">Reference proteome</keyword>
<evidence type="ECO:0000256" key="5">
    <source>
        <dbReference type="ARBA" id="ARBA00022723"/>
    </source>
</evidence>
<evidence type="ECO:0000256" key="2">
    <source>
        <dbReference type="ARBA" id="ARBA00009692"/>
    </source>
</evidence>
<evidence type="ECO:0000256" key="9">
    <source>
        <dbReference type="HAMAP-Rule" id="MF_00550"/>
    </source>
</evidence>
<comment type="similarity">
    <text evidence="2 9">Belongs to the peptidase M20B family.</text>
</comment>
<keyword evidence="9" id="KW-0963">Cytoplasm</keyword>
<feature type="binding site" evidence="9 11">
    <location>
        <position position="382"/>
    </location>
    <ligand>
        <name>Zn(2+)</name>
        <dbReference type="ChEBI" id="CHEBI:29105"/>
        <label>2</label>
    </ligand>
</feature>
<dbReference type="CDD" id="cd03892">
    <property type="entry name" value="M20_peptT"/>
    <property type="match status" value="1"/>
</dbReference>
<evidence type="ECO:0000259" key="12">
    <source>
        <dbReference type="Pfam" id="PF07687"/>
    </source>
</evidence>
<dbReference type="NCBIfam" id="NF009920">
    <property type="entry name" value="PRK13381.1"/>
    <property type="match status" value="1"/>
</dbReference>
<comment type="catalytic activity">
    <reaction evidence="1 9">
        <text>Release of the N-terminal residue from a tripeptide.</text>
        <dbReference type="EC" id="3.4.11.4"/>
    </reaction>
</comment>
<comment type="subcellular location">
    <subcellularLocation>
        <location evidence="9">Cytoplasm</location>
    </subcellularLocation>
</comment>
<feature type="active site" description="Proton acceptor" evidence="9 10">
    <location>
        <position position="177"/>
    </location>
</feature>
<keyword evidence="8 9" id="KW-0482">Metalloprotease</keyword>
<dbReference type="SUPFAM" id="SSF53187">
    <property type="entry name" value="Zn-dependent exopeptidases"/>
    <property type="match status" value="1"/>
</dbReference>
<dbReference type="RefSeq" id="WP_213165440.1">
    <property type="nucleotide sequence ID" value="NZ_CP058559.1"/>
</dbReference>
<dbReference type="PANTHER" id="PTHR42994">
    <property type="entry name" value="PEPTIDASE T"/>
    <property type="match status" value="1"/>
</dbReference>
<evidence type="ECO:0000256" key="7">
    <source>
        <dbReference type="ARBA" id="ARBA00022833"/>
    </source>
</evidence>
<gene>
    <name evidence="9 13" type="primary">pepT</name>
    <name evidence="13" type="ORF">HYG86_10025</name>
</gene>
<dbReference type="PROSITE" id="PS00759">
    <property type="entry name" value="ARGE_DAPE_CPG2_2"/>
    <property type="match status" value="1"/>
</dbReference>
<feature type="active site" evidence="9 10">
    <location>
        <position position="82"/>
    </location>
</feature>
<dbReference type="EMBL" id="CP058559">
    <property type="protein sequence ID" value="QNO15076.1"/>
    <property type="molecule type" value="Genomic_DNA"/>
</dbReference>
<feature type="binding site" evidence="9 11">
    <location>
        <position position="178"/>
    </location>
    <ligand>
        <name>Zn(2+)</name>
        <dbReference type="ChEBI" id="CHEBI:29105"/>
        <label>2</label>
    </ligand>
</feature>
<evidence type="ECO:0000256" key="8">
    <source>
        <dbReference type="ARBA" id="ARBA00023049"/>
    </source>
</evidence>
<dbReference type="Proteomes" id="UP000516160">
    <property type="component" value="Chromosome"/>
</dbReference>
<dbReference type="PANTHER" id="PTHR42994:SF1">
    <property type="entry name" value="PEPTIDASE T"/>
    <property type="match status" value="1"/>
</dbReference>
<dbReference type="GO" id="GO:0045148">
    <property type="term" value="F:tripeptide aminopeptidase activity"/>
    <property type="evidence" value="ECO:0007669"/>
    <property type="project" value="UniProtKB-UniRule"/>
</dbReference>
<dbReference type="GO" id="GO:0008270">
    <property type="term" value="F:zinc ion binding"/>
    <property type="evidence" value="ECO:0007669"/>
    <property type="project" value="UniProtKB-UniRule"/>
</dbReference>
<dbReference type="GO" id="GO:0043171">
    <property type="term" value="P:peptide catabolic process"/>
    <property type="evidence" value="ECO:0007669"/>
    <property type="project" value="UniProtKB-UniRule"/>
</dbReference>
<keyword evidence="5 9" id="KW-0479">Metal-binding</keyword>
<evidence type="ECO:0000313" key="14">
    <source>
        <dbReference type="Proteomes" id="UP000516160"/>
    </source>
</evidence>
<dbReference type="GO" id="GO:0006508">
    <property type="term" value="P:proteolysis"/>
    <property type="evidence" value="ECO:0007669"/>
    <property type="project" value="UniProtKB-UniRule"/>
</dbReference>
<dbReference type="EC" id="3.4.11.4" evidence="9"/>
<proteinExistence type="inferred from homology"/>
<dbReference type="Gene3D" id="3.30.70.360">
    <property type="match status" value="1"/>
</dbReference>
<feature type="binding site" evidence="9 11">
    <location>
        <position position="200"/>
    </location>
    <ligand>
        <name>Zn(2+)</name>
        <dbReference type="ChEBI" id="CHEBI:29105"/>
        <label>1</label>
    </ligand>
</feature>
<comment type="cofactor">
    <cofactor evidence="9 11">
        <name>Zn(2+)</name>
        <dbReference type="ChEBI" id="CHEBI:29105"/>
    </cofactor>
    <text evidence="9 11">Binds 2 Zn(2+) ions per subunit.</text>
</comment>
<dbReference type="Gene3D" id="3.40.630.10">
    <property type="entry name" value="Zn peptidases"/>
    <property type="match status" value="1"/>
</dbReference>
<dbReference type="InterPro" id="IPR011650">
    <property type="entry name" value="Peptidase_M20_dimer"/>
</dbReference>
<evidence type="ECO:0000256" key="11">
    <source>
        <dbReference type="PIRSR" id="PIRSR037215-2"/>
    </source>
</evidence>
<feature type="binding site" evidence="9 11">
    <location>
        <position position="143"/>
    </location>
    <ligand>
        <name>Zn(2+)</name>
        <dbReference type="ChEBI" id="CHEBI:29105"/>
        <label>1</label>
    </ligand>
</feature>
<keyword evidence="7 9" id="KW-0862">Zinc</keyword>
<dbReference type="HAMAP" id="MF_00550">
    <property type="entry name" value="Aminopeptidase_M20"/>
    <property type="match status" value="1"/>
</dbReference>
<dbReference type="NCBIfam" id="TIGR01882">
    <property type="entry name" value="peptidase-T"/>
    <property type="match status" value="1"/>
</dbReference>
<evidence type="ECO:0000256" key="3">
    <source>
        <dbReference type="ARBA" id="ARBA00022438"/>
    </source>
</evidence>
<evidence type="ECO:0000256" key="6">
    <source>
        <dbReference type="ARBA" id="ARBA00022801"/>
    </source>
</evidence>
<dbReference type="Pfam" id="PF07687">
    <property type="entry name" value="M20_dimer"/>
    <property type="match status" value="1"/>
</dbReference>
<keyword evidence="4 9" id="KW-0645">Protease</keyword>
<keyword evidence="6 9" id="KW-0378">Hydrolase</keyword>
<sequence>MEKVVERFLRYVKFDTESDPESETCPSTQKQFALGNELVKELKEIGLEDVSMDENGYVMATLPSNLDENKDIKTIGFIAHMDTSPDMSGNNVKPQLVEKYDGKELILNTERGVVLSPSEFPDLKDYVGETLITTDGTTLLGADNKAGIAEIITAMEYLINNPDIKHGTLKIGFTPDEEIGRGADLFDVKKFNADFAYTVDGGPIGELEYENFNAAGAKIKIQGRNVHPGSSKNKMINSMLIAMELNSMLPTAEKPEYTDHYEGFIHLTNISGHVEETKLQYIIRDHSKELFEKKKEVLEQSVAFLNTKYGKNTVELNMKDSYYNMKEKIEPVIEIVELAKKAMFEMGVTPMITPVRGGTDGARLSYMGLPCPNIFTGGHNFHGKYEYIPVNSMKKAVEVIVKIAELNAQ</sequence>
<dbReference type="PIRSF" id="PIRSF037215">
    <property type="entry name" value="Peptidase_M20B"/>
    <property type="match status" value="1"/>
</dbReference>
<feature type="domain" description="Peptidase M20 dimerisation" evidence="12">
    <location>
        <begin position="209"/>
        <end position="311"/>
    </location>
</feature>
<evidence type="ECO:0000256" key="1">
    <source>
        <dbReference type="ARBA" id="ARBA00000870"/>
    </source>
</evidence>
<dbReference type="NCBIfam" id="NF003976">
    <property type="entry name" value="PRK05469.1"/>
    <property type="match status" value="1"/>
</dbReference>
<feature type="binding site" evidence="9 11">
    <location>
        <position position="80"/>
    </location>
    <ligand>
        <name>Zn(2+)</name>
        <dbReference type="ChEBI" id="CHEBI:29105"/>
        <label>1</label>
    </ligand>
</feature>
<name>A0A7G9W8R4_ALKCA</name>
<accession>A0A7G9W8R4</accession>
<comment type="function">
    <text evidence="9">Cleaves the N-terminal amino acid of tripeptides.</text>
</comment>
<protein>
    <recommendedName>
        <fullName evidence="9">Peptidase T</fullName>
        <ecNumber evidence="9">3.4.11.4</ecNumber>
    </recommendedName>
    <alternativeName>
        <fullName evidence="9">Aminotripeptidase</fullName>
        <shortName evidence="9">Tripeptidase</shortName>
    </alternativeName>
    <alternativeName>
        <fullName evidence="9">Tripeptide aminopeptidase</fullName>
    </alternativeName>
</protein>
<dbReference type="KEGG" id="acae:HYG86_10025"/>
<dbReference type="InterPro" id="IPR002933">
    <property type="entry name" value="Peptidase_M20"/>
</dbReference>
<dbReference type="SUPFAM" id="SSF55031">
    <property type="entry name" value="Bacterial exopeptidase dimerisation domain"/>
    <property type="match status" value="1"/>
</dbReference>
<dbReference type="GO" id="GO:0005829">
    <property type="term" value="C:cytosol"/>
    <property type="evidence" value="ECO:0007669"/>
    <property type="project" value="TreeGrafter"/>
</dbReference>
<dbReference type="AlphaFoldDB" id="A0A7G9W8R4"/>
<dbReference type="InterPro" id="IPR001261">
    <property type="entry name" value="ArgE/DapE_CS"/>
</dbReference>
<dbReference type="GO" id="GO:0008237">
    <property type="term" value="F:metallopeptidase activity"/>
    <property type="evidence" value="ECO:0007669"/>
    <property type="project" value="UniProtKB-KW"/>
</dbReference>
<dbReference type="InterPro" id="IPR010161">
    <property type="entry name" value="Peptidase_M20B"/>
</dbReference>
<organism evidence="13 14">
    <name type="scientific">Alkalicella caledoniensis</name>
    <dbReference type="NCBI Taxonomy" id="2731377"/>
    <lineage>
        <taxon>Bacteria</taxon>
        <taxon>Bacillati</taxon>
        <taxon>Bacillota</taxon>
        <taxon>Clostridia</taxon>
        <taxon>Eubacteriales</taxon>
        <taxon>Proteinivoracaceae</taxon>
        <taxon>Alkalicella</taxon>
    </lineage>
</organism>
<keyword evidence="3 9" id="KW-0031">Aminopeptidase</keyword>
<dbReference type="InterPro" id="IPR036264">
    <property type="entry name" value="Bact_exopeptidase_dim_dom"/>
</dbReference>
<evidence type="ECO:0000313" key="13">
    <source>
        <dbReference type="EMBL" id="QNO15076.1"/>
    </source>
</evidence>
<reference evidence="13 14" key="1">
    <citation type="submission" date="2020-07" db="EMBL/GenBank/DDBJ databases">
        <title>Alkalicella. sp. LB2 genome.</title>
        <authorList>
            <person name="Postec A."/>
            <person name="Quemeneur M."/>
        </authorList>
    </citation>
    <scope>NUCLEOTIDE SEQUENCE [LARGE SCALE GENOMIC DNA]</scope>
    <source>
        <strain evidence="13 14">LB2</strain>
    </source>
</reference>